<dbReference type="InterPro" id="IPR004437">
    <property type="entry name" value="ParB/RepB/Spo0J"/>
</dbReference>
<evidence type="ECO:0000259" key="3">
    <source>
        <dbReference type="SMART" id="SM00470"/>
    </source>
</evidence>
<accession>A0A5A5TJY7</accession>
<dbReference type="NCBIfam" id="TIGR00180">
    <property type="entry name" value="parB_part"/>
    <property type="match status" value="1"/>
</dbReference>
<dbReference type="Gene3D" id="3.90.1530.30">
    <property type="match status" value="1"/>
</dbReference>
<dbReference type="InterPro" id="IPR036086">
    <property type="entry name" value="ParB/Sulfiredoxin_sf"/>
</dbReference>
<gene>
    <name evidence="4" type="ORF">KDI_55050</name>
</gene>
<evidence type="ECO:0000256" key="1">
    <source>
        <dbReference type="ARBA" id="ARBA00006295"/>
    </source>
</evidence>
<dbReference type="PANTHER" id="PTHR33375">
    <property type="entry name" value="CHROMOSOME-PARTITIONING PROTEIN PARB-RELATED"/>
    <property type="match status" value="1"/>
</dbReference>
<organism evidence="4 5">
    <name type="scientific">Dictyobacter arantiisoli</name>
    <dbReference type="NCBI Taxonomy" id="2014874"/>
    <lineage>
        <taxon>Bacteria</taxon>
        <taxon>Bacillati</taxon>
        <taxon>Chloroflexota</taxon>
        <taxon>Ktedonobacteria</taxon>
        <taxon>Ktedonobacterales</taxon>
        <taxon>Dictyobacteraceae</taxon>
        <taxon>Dictyobacter</taxon>
    </lineage>
</organism>
<dbReference type="GO" id="GO:0005694">
    <property type="term" value="C:chromosome"/>
    <property type="evidence" value="ECO:0007669"/>
    <property type="project" value="TreeGrafter"/>
</dbReference>
<name>A0A5A5TJY7_9CHLR</name>
<dbReference type="SUPFAM" id="SSF109709">
    <property type="entry name" value="KorB DNA-binding domain-like"/>
    <property type="match status" value="1"/>
</dbReference>
<dbReference type="GO" id="GO:0003677">
    <property type="term" value="F:DNA binding"/>
    <property type="evidence" value="ECO:0007669"/>
    <property type="project" value="InterPro"/>
</dbReference>
<dbReference type="Gene3D" id="1.10.10.2830">
    <property type="match status" value="1"/>
</dbReference>
<dbReference type="InterPro" id="IPR003115">
    <property type="entry name" value="ParB_N"/>
</dbReference>
<dbReference type="SMART" id="SM00470">
    <property type="entry name" value="ParB"/>
    <property type="match status" value="1"/>
</dbReference>
<feature type="domain" description="ParB-like N-terminal" evidence="3">
    <location>
        <begin position="58"/>
        <end position="150"/>
    </location>
</feature>
<dbReference type="AlphaFoldDB" id="A0A5A5TJY7"/>
<dbReference type="Pfam" id="PF17762">
    <property type="entry name" value="HTH_ParB"/>
    <property type="match status" value="1"/>
</dbReference>
<dbReference type="InterPro" id="IPR041468">
    <property type="entry name" value="HTH_ParB/Spo0J"/>
</dbReference>
<dbReference type="InterPro" id="IPR050336">
    <property type="entry name" value="Chromosome_partition/occlusion"/>
</dbReference>
<proteinExistence type="inferred from homology"/>
<evidence type="ECO:0000313" key="4">
    <source>
        <dbReference type="EMBL" id="GCF11941.1"/>
    </source>
</evidence>
<comment type="similarity">
    <text evidence="1">Belongs to the ParB family.</text>
</comment>
<comment type="caution">
    <text evidence="4">The sequence shown here is derived from an EMBL/GenBank/DDBJ whole genome shotgun (WGS) entry which is preliminary data.</text>
</comment>
<dbReference type="EMBL" id="BIXY01000177">
    <property type="protein sequence ID" value="GCF11941.1"/>
    <property type="molecule type" value="Genomic_DNA"/>
</dbReference>
<dbReference type="PANTHER" id="PTHR33375:SF1">
    <property type="entry name" value="CHROMOSOME-PARTITIONING PROTEIN PARB-RELATED"/>
    <property type="match status" value="1"/>
</dbReference>
<dbReference type="GO" id="GO:0007059">
    <property type="term" value="P:chromosome segregation"/>
    <property type="evidence" value="ECO:0007669"/>
    <property type="project" value="UniProtKB-KW"/>
</dbReference>
<reference evidence="4 5" key="1">
    <citation type="submission" date="2019-01" db="EMBL/GenBank/DDBJ databases">
        <title>Draft genome sequence of Dictyobacter sp. Uno17.</title>
        <authorList>
            <person name="Wang C.M."/>
            <person name="Zheng Y."/>
            <person name="Sakai Y."/>
            <person name="Abe K."/>
            <person name="Yokota A."/>
            <person name="Yabe S."/>
        </authorList>
    </citation>
    <scope>NUCLEOTIDE SEQUENCE [LARGE SCALE GENOMIC DNA]</scope>
    <source>
        <strain evidence="4 5">Uno17</strain>
    </source>
</reference>
<evidence type="ECO:0000313" key="5">
    <source>
        <dbReference type="Proteomes" id="UP000322530"/>
    </source>
</evidence>
<protein>
    <recommendedName>
        <fullName evidence="3">ParB-like N-terminal domain-containing protein</fullName>
    </recommendedName>
</protein>
<dbReference type="SUPFAM" id="SSF110849">
    <property type="entry name" value="ParB/Sulfiredoxin"/>
    <property type="match status" value="1"/>
</dbReference>
<evidence type="ECO:0000256" key="2">
    <source>
        <dbReference type="ARBA" id="ARBA00022829"/>
    </source>
</evidence>
<dbReference type="Pfam" id="PF02195">
    <property type="entry name" value="ParB_N"/>
    <property type="match status" value="1"/>
</dbReference>
<dbReference type="Proteomes" id="UP000322530">
    <property type="component" value="Unassembled WGS sequence"/>
</dbReference>
<keyword evidence="5" id="KW-1185">Reference proteome</keyword>
<sequence>MYMVKPKKKINSIFASDFLNEDMAATAVDGNALYGDLPPRLQEMKEQVEAITDGNDLPHIAIELLHDNPYQPRRRMNEQRLTTLSLEISQYGFRGVLLARRDPNDAQAYQLVYGHRRREAAKQAGLQKLPVMIQEITDQEMMFLAANENLMRDDLSPIDEAYMFRSMGEVLTQEQIAERLQVSRGYIRNRLELLKAPEDVQDMVEEKPTTIRAAYFLKNIEDSVIRTDAINALLAEDITGSEVEAYVENLQQALAEQAKQATLQAPIPLNKEQESEGPRLPWPFEKDEPDQTVQPVSQPVGQPVIIQPIVEKSKTESIARREQSKLETIVKHFENYEKRLQAQQRVPSAGEQRALQKVLAAIEHLRQNMIIEEH</sequence>
<keyword evidence="2" id="KW-0159">Chromosome partition</keyword>